<sequence>MACEKKPCAARVLPGRLRAHRGDVRPVPYRAVDRVRPDPCRETDTSSVTKGTHVHTEYDLALSLHRDRLRDAEEFRRSRTLRQEQKRRKAEAGAAHGNDSRAQAPALRARSA</sequence>
<keyword evidence="3" id="KW-1185">Reference proteome</keyword>
<reference evidence="3" key="1">
    <citation type="journal article" date="2019" name="Int. J. Syst. Evol. Microbiol.">
        <title>The Global Catalogue of Microorganisms (GCM) 10K type strain sequencing project: providing services to taxonomists for standard genome sequencing and annotation.</title>
        <authorList>
            <consortium name="The Broad Institute Genomics Platform"/>
            <consortium name="The Broad Institute Genome Sequencing Center for Infectious Disease"/>
            <person name="Wu L."/>
            <person name="Ma J."/>
        </authorList>
    </citation>
    <scope>NUCLEOTIDE SEQUENCE [LARGE SCALE GENOMIC DNA]</scope>
    <source>
        <strain evidence="3">JCM 17975</strain>
    </source>
</reference>
<feature type="region of interest" description="Disordered" evidence="1">
    <location>
        <begin position="75"/>
        <end position="112"/>
    </location>
</feature>
<proteinExistence type="predicted"/>
<dbReference type="EMBL" id="BAABHM010000006">
    <property type="protein sequence ID" value="GAA4693019.1"/>
    <property type="molecule type" value="Genomic_DNA"/>
</dbReference>
<accession>A0ABP8WS67</accession>
<evidence type="ECO:0000256" key="1">
    <source>
        <dbReference type="SAM" id="MobiDB-lite"/>
    </source>
</evidence>
<evidence type="ECO:0000313" key="2">
    <source>
        <dbReference type="EMBL" id="GAA4693019.1"/>
    </source>
</evidence>
<dbReference type="Proteomes" id="UP001500843">
    <property type="component" value="Unassembled WGS sequence"/>
</dbReference>
<protein>
    <submittedName>
        <fullName evidence="2">Uncharacterized protein</fullName>
    </submittedName>
</protein>
<name>A0ABP8WS67_9MICO</name>
<gene>
    <name evidence="2" type="ORF">GCM10023198_10450</name>
</gene>
<comment type="caution">
    <text evidence="2">The sequence shown here is derived from an EMBL/GenBank/DDBJ whole genome shotgun (WGS) entry which is preliminary data.</text>
</comment>
<organism evidence="2 3">
    <name type="scientific">Promicromonospora umidemergens</name>
    <dbReference type="NCBI Taxonomy" id="629679"/>
    <lineage>
        <taxon>Bacteria</taxon>
        <taxon>Bacillati</taxon>
        <taxon>Actinomycetota</taxon>
        <taxon>Actinomycetes</taxon>
        <taxon>Micrococcales</taxon>
        <taxon>Promicromonosporaceae</taxon>
        <taxon>Promicromonospora</taxon>
    </lineage>
</organism>
<feature type="compositionally biased region" description="Basic and acidic residues" evidence="1">
    <location>
        <begin position="75"/>
        <end position="84"/>
    </location>
</feature>
<evidence type="ECO:0000313" key="3">
    <source>
        <dbReference type="Proteomes" id="UP001500843"/>
    </source>
</evidence>